<dbReference type="GeneID" id="39577544"/>
<dbReference type="EMBL" id="ML119052">
    <property type="protein sequence ID" value="ROT40931.1"/>
    <property type="molecule type" value="Genomic_DNA"/>
</dbReference>
<evidence type="ECO:0000256" key="6">
    <source>
        <dbReference type="SAM" id="MobiDB-lite"/>
    </source>
</evidence>
<feature type="compositionally biased region" description="Basic and acidic residues" evidence="6">
    <location>
        <begin position="39"/>
        <end position="48"/>
    </location>
</feature>
<dbReference type="InterPro" id="IPR039678">
    <property type="entry name" value="CTNNBL1"/>
</dbReference>
<evidence type="ECO:0000259" key="7">
    <source>
        <dbReference type="SMART" id="SM01156"/>
    </source>
</evidence>
<dbReference type="InterPro" id="IPR016024">
    <property type="entry name" value="ARM-type_fold"/>
</dbReference>
<keyword evidence="2" id="KW-0597">Phosphoprotein</keyword>
<evidence type="ECO:0000256" key="3">
    <source>
        <dbReference type="ARBA" id="ARBA00022737"/>
    </source>
</evidence>
<dbReference type="InterPro" id="IPR013180">
    <property type="entry name" value="CTNNBL1_N"/>
</dbReference>
<dbReference type="AlphaFoldDB" id="A0A3N2Q2D5"/>
<keyword evidence="3" id="KW-0677">Repeat</keyword>
<dbReference type="RefSeq" id="XP_028468737.1">
    <property type="nucleotide sequence ID" value="XM_028609066.1"/>
</dbReference>
<name>A0A3N2Q2D5_SODAK</name>
<keyword evidence="4" id="KW-0175">Coiled coil</keyword>
<dbReference type="SUPFAM" id="SSF48371">
    <property type="entry name" value="ARM repeat"/>
    <property type="match status" value="1"/>
</dbReference>
<keyword evidence="9" id="KW-1185">Reference proteome</keyword>
<dbReference type="GO" id="GO:0010467">
    <property type="term" value="P:gene expression"/>
    <property type="evidence" value="ECO:0007669"/>
    <property type="project" value="UniProtKB-ARBA"/>
</dbReference>
<comment type="subcellular location">
    <subcellularLocation>
        <location evidence="1">Nucleus</location>
    </subcellularLocation>
</comment>
<dbReference type="STRING" id="1314773.A0A3N2Q2D5"/>
<evidence type="ECO:0000256" key="4">
    <source>
        <dbReference type="ARBA" id="ARBA00023054"/>
    </source>
</evidence>
<keyword evidence="5" id="KW-0539">Nucleus</keyword>
<reference evidence="8 9" key="1">
    <citation type="journal article" date="2018" name="Mol. Ecol.">
        <title>The obligate alkalophilic soda-lake fungus Sodiomyces alkalinus has shifted to a protein diet.</title>
        <authorList>
            <person name="Grum-Grzhimaylo A.A."/>
            <person name="Falkoski D.L."/>
            <person name="van den Heuvel J."/>
            <person name="Valero-Jimenez C.A."/>
            <person name="Min B."/>
            <person name="Choi I.G."/>
            <person name="Lipzen A."/>
            <person name="Daum C.G."/>
            <person name="Aanen D.K."/>
            <person name="Tsang A."/>
            <person name="Henrissat B."/>
            <person name="Bilanenko E.N."/>
            <person name="de Vries R.P."/>
            <person name="van Kan J.A.L."/>
            <person name="Grigoriev I.V."/>
            <person name="Debets A.J.M."/>
        </authorList>
    </citation>
    <scope>NUCLEOTIDE SEQUENCE [LARGE SCALE GENOMIC DNA]</scope>
    <source>
        <strain evidence="8 9">F11</strain>
    </source>
</reference>
<feature type="compositionally biased region" description="Basic and acidic residues" evidence="6">
    <location>
        <begin position="17"/>
        <end position="27"/>
    </location>
</feature>
<dbReference type="SMART" id="SM01156">
    <property type="entry name" value="DUF1716"/>
    <property type="match status" value="1"/>
</dbReference>
<evidence type="ECO:0000256" key="2">
    <source>
        <dbReference type="ARBA" id="ARBA00022553"/>
    </source>
</evidence>
<dbReference type="PANTHER" id="PTHR14978:SF0">
    <property type="entry name" value="BETA-CATENIN-LIKE PROTEIN 1"/>
    <property type="match status" value="1"/>
</dbReference>
<dbReference type="Proteomes" id="UP000272025">
    <property type="component" value="Unassembled WGS sequence"/>
</dbReference>
<dbReference type="InterPro" id="IPR011989">
    <property type="entry name" value="ARM-like"/>
</dbReference>
<protein>
    <submittedName>
        <fullName evidence="8">DUF1716-domain-containing protein</fullName>
    </submittedName>
</protein>
<proteinExistence type="predicted"/>
<evidence type="ECO:0000256" key="1">
    <source>
        <dbReference type="ARBA" id="ARBA00004123"/>
    </source>
</evidence>
<accession>A0A3N2Q2D5</accession>
<gene>
    <name evidence="8" type="ORF">SODALDRAFT_307420</name>
</gene>
<sequence>MTSVDELFKNVGSSGKRKLDPVRDPNEIYKSAKLSASDRNSRHDRVANENEDVDMEAGPAPPPTDEGDTGDYGPEPPPDEDDEGRFFGGGVSREQVQALDFVEARGDDAALSVEIGATWLRKTALVFEKLINKNAELRAKYEQEPQKFIASEADLDAAIKEFSILSEHTDLWPELVKLGTVTSLVGLLAHDNTDIAISTVQMISELTADDVESTEDDWNKLVDAMLEADLIGLLVSNLKRLDESDETDAGGVYHVLSVVENTMSRPAVAQTVGLDDALLRWLLDRVQRKEEGVSAGVTQNRQYSAELLAIISQVSAATRRKLVEMDVVDVMLQLAAPYRRRDPEKGGEEEEYVQNLFETLVSLVDEPEGKTKFLEAEGIELCVLMLRDSGSKMNKLPTVRLLNHAVSGFSATQVCQKLVEAGGLKPLFSLFMKRHDHRIYVDLLLGIFAWMLQLLPAESPERIRTQAKFVEKKYQKTVQLAATRRRFAEAVEKVEAEFRRTMEQMDESERETLAGEDYSLLERIDAGLYTLQYIDIILAWLAAEDSGARGKIRELLAEQGKSLDDIKMTLQAHLDKLDPEAPESRDWQEMLGALIHAI</sequence>
<evidence type="ECO:0000256" key="5">
    <source>
        <dbReference type="ARBA" id="ARBA00023242"/>
    </source>
</evidence>
<dbReference type="OrthoDB" id="1898821at2759"/>
<organism evidence="8 9">
    <name type="scientific">Sodiomyces alkalinus (strain CBS 110278 / VKM F-3762 / F11)</name>
    <name type="common">Alkaliphilic filamentous fungus</name>
    <dbReference type="NCBI Taxonomy" id="1314773"/>
    <lineage>
        <taxon>Eukaryota</taxon>
        <taxon>Fungi</taxon>
        <taxon>Dikarya</taxon>
        <taxon>Ascomycota</taxon>
        <taxon>Pezizomycotina</taxon>
        <taxon>Sordariomycetes</taxon>
        <taxon>Hypocreomycetidae</taxon>
        <taxon>Glomerellales</taxon>
        <taxon>Plectosphaerellaceae</taxon>
        <taxon>Sodiomyces</taxon>
    </lineage>
</organism>
<feature type="region of interest" description="Disordered" evidence="6">
    <location>
        <begin position="1"/>
        <end position="88"/>
    </location>
</feature>
<dbReference type="Pfam" id="PF08216">
    <property type="entry name" value="CTNNBL"/>
    <property type="match status" value="1"/>
</dbReference>
<feature type="domain" description="Beta-catenin-like protein 1 N-terminal" evidence="7">
    <location>
        <begin position="91"/>
        <end position="200"/>
    </location>
</feature>
<evidence type="ECO:0000313" key="8">
    <source>
        <dbReference type="EMBL" id="ROT40931.1"/>
    </source>
</evidence>
<evidence type="ECO:0000313" key="9">
    <source>
        <dbReference type="Proteomes" id="UP000272025"/>
    </source>
</evidence>
<dbReference type="PANTHER" id="PTHR14978">
    <property type="entry name" value="BETA-CATENIN-LIKE PROTEIN 1 NUCLEAR ASSOCIATED PROTEIN"/>
    <property type="match status" value="1"/>
</dbReference>
<dbReference type="FunFam" id="1.25.10.10:FF:001136">
    <property type="entry name" value="Beta-catenin-like protein 1"/>
    <property type="match status" value="1"/>
</dbReference>
<dbReference type="Gene3D" id="1.25.10.10">
    <property type="entry name" value="Leucine-rich Repeat Variant"/>
    <property type="match status" value="1"/>
</dbReference>
<dbReference type="GO" id="GO:0005681">
    <property type="term" value="C:spliceosomal complex"/>
    <property type="evidence" value="ECO:0007669"/>
    <property type="project" value="TreeGrafter"/>
</dbReference>